<evidence type="ECO:0000313" key="3">
    <source>
        <dbReference type="EMBL" id="MCZ0703819.1"/>
    </source>
</evidence>
<dbReference type="EMBL" id="JAPRAT010000022">
    <property type="protein sequence ID" value="MCZ0703819.1"/>
    <property type="molecule type" value="Genomic_DNA"/>
</dbReference>
<sequence>MGCLGCLSILLIGVIFYYLVTISWMSAFSFSILVLAVMVIFRFKMKRDQRNKIQFNLQRVESLKTQLKDFTILKEYVSPQIESALFFDGKNKKIAIVTEDLSKRRIYPVQDIIASVVKEDGKIVAKATNSKKSKTTLTDHLNNDQSILSQVEQERNEKKNKITRLELMLVVEDKENPVHVISFLSTERLDFQGRSLPVKRTSETYLQAKNQCKEWHKLIAKSID</sequence>
<gene>
    <name evidence="3" type="ORF">OWO01_11360</name>
</gene>
<dbReference type="RefSeq" id="WP_268780583.1">
    <property type="nucleotide sequence ID" value="NZ_JAPRAT010000022.1"/>
</dbReference>
<keyword evidence="2" id="KW-1133">Transmembrane helix</keyword>
<reference evidence="3" key="1">
    <citation type="submission" date="2022-11" db="EMBL/GenBank/DDBJ databases">
        <title>WGS of Natronobacillus azotifigens 24KS-1, an anaerobic diazotrophic haloalkaliphile from soda-rich habitats.</title>
        <authorList>
            <person name="Sorokin D.Y."/>
            <person name="Merkel A.Y."/>
        </authorList>
    </citation>
    <scope>NUCLEOTIDE SEQUENCE</scope>
    <source>
        <strain evidence="3">24KS-1</strain>
    </source>
</reference>
<keyword evidence="4" id="KW-1185">Reference proteome</keyword>
<keyword evidence="2" id="KW-0812">Transmembrane</keyword>
<dbReference type="Proteomes" id="UP001084197">
    <property type="component" value="Unassembled WGS sequence"/>
</dbReference>
<dbReference type="AlphaFoldDB" id="A0A9J6REP9"/>
<keyword evidence="1" id="KW-0175">Coiled coil</keyword>
<organism evidence="3 4">
    <name type="scientific">Natronobacillus azotifigens</name>
    <dbReference type="NCBI Taxonomy" id="472978"/>
    <lineage>
        <taxon>Bacteria</taxon>
        <taxon>Bacillati</taxon>
        <taxon>Bacillota</taxon>
        <taxon>Bacilli</taxon>
        <taxon>Bacillales</taxon>
        <taxon>Bacillaceae</taxon>
        <taxon>Natronobacillus</taxon>
    </lineage>
</organism>
<name>A0A9J6REP9_9BACI</name>
<keyword evidence="2" id="KW-0472">Membrane</keyword>
<protein>
    <submittedName>
        <fullName evidence="3">Uncharacterized protein</fullName>
    </submittedName>
</protein>
<feature type="coiled-coil region" evidence="1">
    <location>
        <begin position="141"/>
        <end position="168"/>
    </location>
</feature>
<evidence type="ECO:0000256" key="1">
    <source>
        <dbReference type="SAM" id="Coils"/>
    </source>
</evidence>
<evidence type="ECO:0000256" key="2">
    <source>
        <dbReference type="SAM" id="Phobius"/>
    </source>
</evidence>
<proteinExistence type="predicted"/>
<evidence type="ECO:0000313" key="4">
    <source>
        <dbReference type="Proteomes" id="UP001084197"/>
    </source>
</evidence>
<accession>A0A9J6REP9</accession>
<comment type="caution">
    <text evidence="3">The sequence shown here is derived from an EMBL/GenBank/DDBJ whole genome shotgun (WGS) entry which is preliminary data.</text>
</comment>
<feature type="transmembrane region" description="Helical" evidence="2">
    <location>
        <begin position="15"/>
        <end position="41"/>
    </location>
</feature>